<sequence>MAEQSLHPSHDIVRSGSCLCGHVKYQLTGEPSNASLCHCLNCKKTSGSAFWCTGWFSKKQMTLTASSPSDLKTYEDRDTESGSPLWRKFCSNCGSTLFVESPRADDVIVVALGSLDKDQKPWNTTIEVYAKDDYGWVPQKEGVKVFQGKMERI</sequence>
<keyword evidence="4" id="KW-0456">Lyase</keyword>
<evidence type="ECO:0000256" key="4">
    <source>
        <dbReference type="ARBA" id="ARBA00023239"/>
    </source>
</evidence>
<feature type="domain" description="CENP-V/GFA" evidence="5">
    <location>
        <begin position="14"/>
        <end position="123"/>
    </location>
</feature>
<dbReference type="PANTHER" id="PTHR33337">
    <property type="entry name" value="GFA DOMAIN-CONTAINING PROTEIN"/>
    <property type="match status" value="1"/>
</dbReference>
<protein>
    <recommendedName>
        <fullName evidence="5">CENP-V/GFA domain-containing protein</fullName>
    </recommendedName>
</protein>
<dbReference type="OrthoDB" id="406544at2759"/>
<dbReference type="PROSITE" id="PS51891">
    <property type="entry name" value="CENP_V_GFA"/>
    <property type="match status" value="1"/>
</dbReference>
<dbReference type="STRING" id="404692.A0A0J6Y1N5"/>
<evidence type="ECO:0000313" key="6">
    <source>
        <dbReference type="EMBL" id="KMP00518.1"/>
    </source>
</evidence>
<dbReference type="Proteomes" id="UP000054565">
    <property type="component" value="Unassembled WGS sequence"/>
</dbReference>
<dbReference type="Gene3D" id="3.90.1590.10">
    <property type="entry name" value="glutathione-dependent formaldehyde- activating enzyme (gfa)"/>
    <property type="match status" value="1"/>
</dbReference>
<evidence type="ECO:0000313" key="7">
    <source>
        <dbReference type="Proteomes" id="UP000054565"/>
    </source>
</evidence>
<dbReference type="PANTHER" id="PTHR33337:SF40">
    <property type="entry name" value="CENP-V_GFA DOMAIN-CONTAINING PROTEIN-RELATED"/>
    <property type="match status" value="1"/>
</dbReference>
<accession>A0A0J6Y1N5</accession>
<proteinExistence type="inferred from homology"/>
<dbReference type="InterPro" id="IPR011057">
    <property type="entry name" value="Mss4-like_sf"/>
</dbReference>
<evidence type="ECO:0000256" key="3">
    <source>
        <dbReference type="ARBA" id="ARBA00022833"/>
    </source>
</evidence>
<dbReference type="GO" id="GO:0016846">
    <property type="term" value="F:carbon-sulfur lyase activity"/>
    <property type="evidence" value="ECO:0007669"/>
    <property type="project" value="InterPro"/>
</dbReference>
<organism evidence="6 7">
    <name type="scientific">Coccidioides immitis RMSCC 2394</name>
    <dbReference type="NCBI Taxonomy" id="404692"/>
    <lineage>
        <taxon>Eukaryota</taxon>
        <taxon>Fungi</taxon>
        <taxon>Dikarya</taxon>
        <taxon>Ascomycota</taxon>
        <taxon>Pezizomycotina</taxon>
        <taxon>Eurotiomycetes</taxon>
        <taxon>Eurotiomycetidae</taxon>
        <taxon>Onygenales</taxon>
        <taxon>Onygenaceae</taxon>
        <taxon>Coccidioides</taxon>
    </lineage>
</organism>
<gene>
    <name evidence="6" type="ORF">CIRG_00660</name>
</gene>
<dbReference type="EMBL" id="DS028093">
    <property type="protein sequence ID" value="KMP00518.1"/>
    <property type="molecule type" value="Genomic_DNA"/>
</dbReference>
<comment type="similarity">
    <text evidence="1">Belongs to the Gfa family.</text>
</comment>
<keyword evidence="2" id="KW-0479">Metal-binding</keyword>
<dbReference type="Pfam" id="PF04828">
    <property type="entry name" value="GFA"/>
    <property type="match status" value="1"/>
</dbReference>
<reference evidence="7" key="1">
    <citation type="journal article" date="2010" name="Genome Res.">
        <title>Population genomic sequencing of Coccidioides fungi reveals recent hybridization and transposon control.</title>
        <authorList>
            <person name="Neafsey D.E."/>
            <person name="Barker B.M."/>
            <person name="Sharpton T.J."/>
            <person name="Stajich J.E."/>
            <person name="Park D.J."/>
            <person name="Whiston E."/>
            <person name="Hung C.-Y."/>
            <person name="McMahan C."/>
            <person name="White J."/>
            <person name="Sykes S."/>
            <person name="Heiman D."/>
            <person name="Young S."/>
            <person name="Zeng Q."/>
            <person name="Abouelleil A."/>
            <person name="Aftuck L."/>
            <person name="Bessette D."/>
            <person name="Brown A."/>
            <person name="FitzGerald M."/>
            <person name="Lui A."/>
            <person name="Macdonald J.P."/>
            <person name="Priest M."/>
            <person name="Orbach M.J."/>
            <person name="Galgiani J.N."/>
            <person name="Kirkland T.N."/>
            <person name="Cole G.T."/>
            <person name="Birren B.W."/>
            <person name="Henn M.R."/>
            <person name="Taylor J.W."/>
            <person name="Rounsley S.D."/>
        </authorList>
    </citation>
    <scope>NUCLEOTIDE SEQUENCE [LARGE SCALE GENOMIC DNA]</scope>
    <source>
        <strain evidence="7">RMSCC 2394</strain>
    </source>
</reference>
<dbReference type="GO" id="GO:0046872">
    <property type="term" value="F:metal ion binding"/>
    <property type="evidence" value="ECO:0007669"/>
    <property type="project" value="UniProtKB-KW"/>
</dbReference>
<name>A0A0J6Y1N5_COCIT</name>
<evidence type="ECO:0000259" key="5">
    <source>
        <dbReference type="PROSITE" id="PS51891"/>
    </source>
</evidence>
<keyword evidence="3" id="KW-0862">Zinc</keyword>
<dbReference type="AlphaFoldDB" id="A0A0J6Y1N5"/>
<dbReference type="InterPro" id="IPR006913">
    <property type="entry name" value="CENP-V/GFA"/>
</dbReference>
<dbReference type="SUPFAM" id="SSF51316">
    <property type="entry name" value="Mss4-like"/>
    <property type="match status" value="1"/>
</dbReference>
<evidence type="ECO:0000256" key="2">
    <source>
        <dbReference type="ARBA" id="ARBA00022723"/>
    </source>
</evidence>
<evidence type="ECO:0000256" key="1">
    <source>
        <dbReference type="ARBA" id="ARBA00005495"/>
    </source>
</evidence>